<sequence>MTTIDVQPSIYYTAASALHTSAVNLYNAFNNRADALDNHQLADWNATIGTKGPAPVKPADPLPAVLSCRKPPPSAGGPGNGLSDAIHLAEKVGIVIPDGDLDKLASIAGTWTAMHTDRAISGLADGIGRIISSVSLVKSPEAAQVVEDLQGMKLSASTITDGCNEIAKSCQTHHDDLHRLREQLQKSSRSWRKNWPCRSVSRSSSARSPTA</sequence>
<accession>A0ABW6S863</accession>
<reference evidence="1 2" key="1">
    <citation type="submission" date="2024-10" db="EMBL/GenBank/DDBJ databases">
        <title>The Natural Products Discovery Center: Release of the First 8490 Sequenced Strains for Exploring Actinobacteria Biosynthetic Diversity.</title>
        <authorList>
            <person name="Kalkreuter E."/>
            <person name="Kautsar S.A."/>
            <person name="Yang D."/>
            <person name="Bader C.D."/>
            <person name="Teijaro C.N."/>
            <person name="Fluegel L."/>
            <person name="Davis C.M."/>
            <person name="Simpson J.R."/>
            <person name="Lauterbach L."/>
            <person name="Steele A.D."/>
            <person name="Gui C."/>
            <person name="Meng S."/>
            <person name="Li G."/>
            <person name="Viehrig K."/>
            <person name="Ye F."/>
            <person name="Su P."/>
            <person name="Kiefer A.F."/>
            <person name="Nichols A."/>
            <person name="Cepeda A.J."/>
            <person name="Yan W."/>
            <person name="Fan B."/>
            <person name="Jiang Y."/>
            <person name="Adhikari A."/>
            <person name="Zheng C.-J."/>
            <person name="Schuster L."/>
            <person name="Cowan T.M."/>
            <person name="Smanski M.J."/>
            <person name="Chevrette M.G."/>
            <person name="De Carvalho L.P.S."/>
            <person name="Shen B."/>
        </authorList>
    </citation>
    <scope>NUCLEOTIDE SEQUENCE [LARGE SCALE GENOMIC DNA]</scope>
    <source>
        <strain evidence="1 2">NPDC002593</strain>
    </source>
</reference>
<proteinExistence type="predicted"/>
<dbReference type="EMBL" id="JBIAQY010000013">
    <property type="protein sequence ID" value="MFF3572476.1"/>
    <property type="molecule type" value="Genomic_DNA"/>
</dbReference>
<keyword evidence="2" id="KW-1185">Reference proteome</keyword>
<organism evidence="1 2">
    <name type="scientific">Nocardia jiangxiensis</name>
    <dbReference type="NCBI Taxonomy" id="282685"/>
    <lineage>
        <taxon>Bacteria</taxon>
        <taxon>Bacillati</taxon>
        <taxon>Actinomycetota</taxon>
        <taxon>Actinomycetes</taxon>
        <taxon>Mycobacteriales</taxon>
        <taxon>Nocardiaceae</taxon>
        <taxon>Nocardia</taxon>
    </lineage>
</organism>
<evidence type="ECO:0008006" key="3">
    <source>
        <dbReference type="Google" id="ProtNLM"/>
    </source>
</evidence>
<comment type="caution">
    <text evidence="1">The sequence shown here is derived from an EMBL/GenBank/DDBJ whole genome shotgun (WGS) entry which is preliminary data.</text>
</comment>
<protein>
    <recommendedName>
        <fullName evidence="3">ESX-1 secretion-associated protein EspA/EspE-like domain-containing protein</fullName>
    </recommendedName>
</protein>
<dbReference type="RefSeq" id="WP_387406035.1">
    <property type="nucleotide sequence ID" value="NZ_JBIAQY010000013.1"/>
</dbReference>
<name>A0ABW6S863_9NOCA</name>
<dbReference type="Proteomes" id="UP001601992">
    <property type="component" value="Unassembled WGS sequence"/>
</dbReference>
<evidence type="ECO:0000313" key="1">
    <source>
        <dbReference type="EMBL" id="MFF3572476.1"/>
    </source>
</evidence>
<gene>
    <name evidence="1" type="ORF">ACFYXQ_32380</name>
</gene>
<evidence type="ECO:0000313" key="2">
    <source>
        <dbReference type="Proteomes" id="UP001601992"/>
    </source>
</evidence>